<dbReference type="Proteomes" id="UP001381693">
    <property type="component" value="Unassembled WGS sequence"/>
</dbReference>
<keyword evidence="2" id="KW-1185">Reference proteome</keyword>
<evidence type="ECO:0000313" key="2">
    <source>
        <dbReference type="Proteomes" id="UP001381693"/>
    </source>
</evidence>
<proteinExistence type="predicted"/>
<comment type="caution">
    <text evidence="1">The sequence shown here is derived from an EMBL/GenBank/DDBJ whole genome shotgun (WGS) entry which is preliminary data.</text>
</comment>
<accession>A0AAN8WQ66</accession>
<dbReference type="AlphaFoldDB" id="A0AAN8WQ66"/>
<gene>
    <name evidence="1" type="ORF">SK128_017803</name>
</gene>
<name>A0AAN8WQ66_HALRR</name>
<feature type="non-terminal residue" evidence="1">
    <location>
        <position position="1"/>
    </location>
</feature>
<protein>
    <submittedName>
        <fullName evidence="1">Uncharacterized protein</fullName>
    </submittedName>
</protein>
<organism evidence="1 2">
    <name type="scientific">Halocaridina rubra</name>
    <name type="common">Hawaiian red shrimp</name>
    <dbReference type="NCBI Taxonomy" id="373956"/>
    <lineage>
        <taxon>Eukaryota</taxon>
        <taxon>Metazoa</taxon>
        <taxon>Ecdysozoa</taxon>
        <taxon>Arthropoda</taxon>
        <taxon>Crustacea</taxon>
        <taxon>Multicrustacea</taxon>
        <taxon>Malacostraca</taxon>
        <taxon>Eumalacostraca</taxon>
        <taxon>Eucarida</taxon>
        <taxon>Decapoda</taxon>
        <taxon>Pleocyemata</taxon>
        <taxon>Caridea</taxon>
        <taxon>Atyoidea</taxon>
        <taxon>Atyidae</taxon>
        <taxon>Halocaridina</taxon>
    </lineage>
</organism>
<reference evidence="1 2" key="1">
    <citation type="submission" date="2023-11" db="EMBL/GenBank/DDBJ databases">
        <title>Halocaridina rubra genome assembly.</title>
        <authorList>
            <person name="Smith C."/>
        </authorList>
    </citation>
    <scope>NUCLEOTIDE SEQUENCE [LARGE SCALE GENOMIC DNA]</scope>
    <source>
        <strain evidence="1">EP-1</strain>
        <tissue evidence="1">Whole</tissue>
    </source>
</reference>
<evidence type="ECO:0000313" key="1">
    <source>
        <dbReference type="EMBL" id="KAK7055014.1"/>
    </source>
</evidence>
<sequence length="54" mass="6372">LWLVGGRLIELRQEDSTKHQFILPSDLPILKIIIQDYHRRAGHARVERVLVDTR</sequence>
<dbReference type="EMBL" id="JAXCGZ010021277">
    <property type="protein sequence ID" value="KAK7055014.1"/>
    <property type="molecule type" value="Genomic_DNA"/>
</dbReference>
<feature type="non-terminal residue" evidence="1">
    <location>
        <position position="54"/>
    </location>
</feature>